<dbReference type="AlphaFoldDB" id="A0A6H0A5M2"/>
<keyword evidence="2" id="KW-0614">Plasmid</keyword>
<protein>
    <submittedName>
        <fullName evidence="2">Uncharacterized protein</fullName>
    </submittedName>
</protein>
<name>A0A6H0A5M2_9ENTR</name>
<dbReference type="RefSeq" id="WP_181726311.1">
    <property type="nucleotide sequence ID" value="NZ_JASGNT010000003.1"/>
</dbReference>
<feature type="transmembrane region" description="Helical" evidence="1">
    <location>
        <begin position="26"/>
        <end position="46"/>
    </location>
</feature>
<reference evidence="2" key="1">
    <citation type="submission" date="2019-12" db="EMBL/GenBank/DDBJ databases">
        <title>Compelete sequence of Tn6502.</title>
        <authorList>
            <person name="Zhou D."/>
        </authorList>
    </citation>
    <scope>NUCLEOTIDE SEQUENCE</scope>
    <source>
        <strain evidence="2">G426</strain>
        <plasmid evidence="2">pG426-FII</plasmid>
    </source>
</reference>
<keyword evidence="1" id="KW-0812">Transmembrane</keyword>
<organism evidence="2">
    <name type="scientific">Leclercia adecarboxylata</name>
    <dbReference type="NCBI Taxonomy" id="83655"/>
    <lineage>
        <taxon>Bacteria</taxon>
        <taxon>Pseudomonadati</taxon>
        <taxon>Pseudomonadota</taxon>
        <taxon>Gammaproteobacteria</taxon>
        <taxon>Enterobacterales</taxon>
        <taxon>Enterobacteriaceae</taxon>
        <taxon>Leclercia</taxon>
    </lineage>
</organism>
<dbReference type="EMBL" id="MN842294">
    <property type="protein sequence ID" value="QIS34390.1"/>
    <property type="molecule type" value="Genomic_DNA"/>
</dbReference>
<accession>A0A6H0A5M2</accession>
<geneLocation type="plasmid" evidence="2">
    <name>pG426-FII</name>
</geneLocation>
<keyword evidence="1" id="KW-1133">Transmembrane helix</keyword>
<sequence length="177" mass="20080">MAVIRCLAPADGLQGVMACLRESDSLAGILVVAFLLIGWLAMQSLAEARRYRQIRERQPTMSAPPPFGSVRHADAVYTFANREFYQVMLAEMEKALFAAGYELTRDESRRMMLSDADRHEVSRRVFRVRQSFISPLLSEQLLSESADAAEKDGFSARWLSVLIQGSERQGWYITRSR</sequence>
<evidence type="ECO:0000313" key="2">
    <source>
        <dbReference type="EMBL" id="QIS34390.1"/>
    </source>
</evidence>
<evidence type="ECO:0000256" key="1">
    <source>
        <dbReference type="SAM" id="Phobius"/>
    </source>
</evidence>
<keyword evidence="1" id="KW-0472">Membrane</keyword>
<proteinExistence type="predicted"/>